<dbReference type="AlphaFoldDB" id="A0A6A5R4Q7"/>
<dbReference type="EMBL" id="ML979096">
    <property type="protein sequence ID" value="KAF1922138.1"/>
    <property type="molecule type" value="Genomic_DNA"/>
</dbReference>
<gene>
    <name evidence="2" type="ORF">M421DRAFT_79463</name>
</gene>
<feature type="signal peptide" evidence="1">
    <location>
        <begin position="1"/>
        <end position="25"/>
    </location>
</feature>
<organism evidence="2 3">
    <name type="scientific">Didymella exigua CBS 183.55</name>
    <dbReference type="NCBI Taxonomy" id="1150837"/>
    <lineage>
        <taxon>Eukaryota</taxon>
        <taxon>Fungi</taxon>
        <taxon>Dikarya</taxon>
        <taxon>Ascomycota</taxon>
        <taxon>Pezizomycotina</taxon>
        <taxon>Dothideomycetes</taxon>
        <taxon>Pleosporomycetidae</taxon>
        <taxon>Pleosporales</taxon>
        <taxon>Pleosporineae</taxon>
        <taxon>Didymellaceae</taxon>
        <taxon>Didymella</taxon>
    </lineage>
</organism>
<evidence type="ECO:0000313" key="2">
    <source>
        <dbReference type="EMBL" id="KAF1922138.1"/>
    </source>
</evidence>
<feature type="chain" id="PRO_5025503547" description="Secreted protein" evidence="1">
    <location>
        <begin position="26"/>
        <end position="68"/>
    </location>
</feature>
<evidence type="ECO:0000313" key="3">
    <source>
        <dbReference type="Proteomes" id="UP000800082"/>
    </source>
</evidence>
<dbReference type="RefSeq" id="XP_033442392.1">
    <property type="nucleotide sequence ID" value="XM_033597486.1"/>
</dbReference>
<sequence>MPLHLLPLVQLLNIACFLLLKSAYSCQIQRILALARNYINYISKQSFLLASKIAFKKAFIRENACIGF</sequence>
<keyword evidence="3" id="KW-1185">Reference proteome</keyword>
<name>A0A6A5R4Q7_9PLEO</name>
<accession>A0A6A5R4Q7</accession>
<keyword evidence="1" id="KW-0732">Signal</keyword>
<evidence type="ECO:0000256" key="1">
    <source>
        <dbReference type="SAM" id="SignalP"/>
    </source>
</evidence>
<dbReference type="GeneID" id="54355153"/>
<proteinExistence type="predicted"/>
<reference evidence="2" key="1">
    <citation type="journal article" date="2020" name="Stud. Mycol.">
        <title>101 Dothideomycetes genomes: a test case for predicting lifestyles and emergence of pathogens.</title>
        <authorList>
            <person name="Haridas S."/>
            <person name="Albert R."/>
            <person name="Binder M."/>
            <person name="Bloem J."/>
            <person name="Labutti K."/>
            <person name="Salamov A."/>
            <person name="Andreopoulos B."/>
            <person name="Baker S."/>
            <person name="Barry K."/>
            <person name="Bills G."/>
            <person name="Bluhm B."/>
            <person name="Cannon C."/>
            <person name="Castanera R."/>
            <person name="Culley D."/>
            <person name="Daum C."/>
            <person name="Ezra D."/>
            <person name="Gonzalez J."/>
            <person name="Henrissat B."/>
            <person name="Kuo A."/>
            <person name="Liang C."/>
            <person name="Lipzen A."/>
            <person name="Lutzoni F."/>
            <person name="Magnuson J."/>
            <person name="Mondo S."/>
            <person name="Nolan M."/>
            <person name="Ohm R."/>
            <person name="Pangilinan J."/>
            <person name="Park H.-J."/>
            <person name="Ramirez L."/>
            <person name="Alfaro M."/>
            <person name="Sun H."/>
            <person name="Tritt A."/>
            <person name="Yoshinaga Y."/>
            <person name="Zwiers L.-H."/>
            <person name="Turgeon B."/>
            <person name="Goodwin S."/>
            <person name="Spatafora J."/>
            <person name="Crous P."/>
            <person name="Grigoriev I."/>
        </authorList>
    </citation>
    <scope>NUCLEOTIDE SEQUENCE</scope>
    <source>
        <strain evidence="2">CBS 183.55</strain>
    </source>
</reference>
<protein>
    <recommendedName>
        <fullName evidence="4">Secreted protein</fullName>
    </recommendedName>
</protein>
<dbReference type="Proteomes" id="UP000800082">
    <property type="component" value="Unassembled WGS sequence"/>
</dbReference>
<evidence type="ECO:0008006" key="4">
    <source>
        <dbReference type="Google" id="ProtNLM"/>
    </source>
</evidence>